<keyword evidence="1" id="KW-0812">Transmembrane</keyword>
<evidence type="ECO:0000256" key="1">
    <source>
        <dbReference type="SAM" id="Phobius"/>
    </source>
</evidence>
<gene>
    <name evidence="3" type="ORF">IAB81_05060</name>
</gene>
<comment type="caution">
    <text evidence="3">The sequence shown here is derived from an EMBL/GenBank/DDBJ whole genome shotgun (WGS) entry which is preliminary data.</text>
</comment>
<feature type="domain" description="Outer membrane protein beta-barrel" evidence="2">
    <location>
        <begin position="213"/>
        <end position="354"/>
    </location>
</feature>
<evidence type="ECO:0000313" key="3">
    <source>
        <dbReference type="EMBL" id="MBO8472979.1"/>
    </source>
</evidence>
<reference evidence="3" key="2">
    <citation type="journal article" date="2021" name="PeerJ">
        <title>Extensive microbial diversity within the chicken gut microbiome revealed by metagenomics and culture.</title>
        <authorList>
            <person name="Gilroy R."/>
            <person name="Ravi A."/>
            <person name="Getino M."/>
            <person name="Pursley I."/>
            <person name="Horton D.L."/>
            <person name="Alikhan N.F."/>
            <person name="Baker D."/>
            <person name="Gharbi K."/>
            <person name="Hall N."/>
            <person name="Watson M."/>
            <person name="Adriaenssens E.M."/>
            <person name="Foster-Nyarko E."/>
            <person name="Jarju S."/>
            <person name="Secka A."/>
            <person name="Antonio M."/>
            <person name="Oren A."/>
            <person name="Chaudhuri R.R."/>
            <person name="La Ragione R."/>
            <person name="Hildebrand F."/>
            <person name="Pallen M.J."/>
        </authorList>
    </citation>
    <scope>NUCLEOTIDE SEQUENCE</scope>
    <source>
        <strain evidence="3">B1-8020</strain>
    </source>
</reference>
<evidence type="ECO:0000259" key="2">
    <source>
        <dbReference type="Pfam" id="PF13568"/>
    </source>
</evidence>
<name>A0A9D9IHP4_9BACT</name>
<reference evidence="3" key="1">
    <citation type="submission" date="2020-10" db="EMBL/GenBank/DDBJ databases">
        <authorList>
            <person name="Gilroy R."/>
        </authorList>
    </citation>
    <scope>NUCLEOTIDE SEQUENCE</scope>
    <source>
        <strain evidence="3">B1-8020</strain>
    </source>
</reference>
<evidence type="ECO:0000313" key="4">
    <source>
        <dbReference type="Proteomes" id="UP000823604"/>
    </source>
</evidence>
<accession>A0A9D9IHP4</accession>
<proteinExistence type="predicted"/>
<dbReference type="AlphaFoldDB" id="A0A9D9IHP4"/>
<feature type="transmembrane region" description="Helical" evidence="1">
    <location>
        <begin position="39"/>
        <end position="59"/>
    </location>
</feature>
<dbReference type="Gene3D" id="2.40.160.20">
    <property type="match status" value="1"/>
</dbReference>
<keyword evidence="1" id="KW-0472">Membrane</keyword>
<sequence>MTEKEFDDIFRSLEGYTETPSEDTWKGIEKKMARRRNFVLLKWVGTVGAAAALTLGLLLTNPSGVQEHSGIKVIPAEEYVPGNEFSPGEPSRPTAAIAKPETWICSPGISYLPELKIRGARRTAATFRDGQDKEAPALKEKTEDFKWDDDRFFDNTPYREAKEYSAAVLDMSTTTHAGTFANGIVSPSEIRHIKKMNAFKVDPGINKRDTVIERKSGSYSVPVSLGVGAKIRLSDKFDIGIGVNYTVMSRKLAGEFNGNYYSEIRNIQQYIGIPVNIYYNVIKSDRVSVYIQAGGTVERGIGDLYKMNSANGSVLTHNETIKGVQLSVGAGIGIEYWFNDFTGIFFDPTIRYYFDNYQAKSIRTDQPLQTGFELGVRFRL</sequence>
<dbReference type="EMBL" id="JADIMA010000045">
    <property type="protein sequence ID" value="MBO8472979.1"/>
    <property type="molecule type" value="Genomic_DNA"/>
</dbReference>
<dbReference type="Proteomes" id="UP000823604">
    <property type="component" value="Unassembled WGS sequence"/>
</dbReference>
<organism evidence="3 4">
    <name type="scientific">Candidatus Merdivivens pullicola</name>
    <dbReference type="NCBI Taxonomy" id="2840872"/>
    <lineage>
        <taxon>Bacteria</taxon>
        <taxon>Pseudomonadati</taxon>
        <taxon>Bacteroidota</taxon>
        <taxon>Bacteroidia</taxon>
        <taxon>Bacteroidales</taxon>
        <taxon>Muribaculaceae</taxon>
        <taxon>Muribaculaceae incertae sedis</taxon>
        <taxon>Candidatus Merdivivens</taxon>
    </lineage>
</organism>
<keyword evidence="1" id="KW-1133">Transmembrane helix</keyword>
<dbReference type="Pfam" id="PF13568">
    <property type="entry name" value="OMP_b-brl_2"/>
    <property type="match status" value="1"/>
</dbReference>
<protein>
    <submittedName>
        <fullName evidence="3">PorT family protein</fullName>
    </submittedName>
</protein>
<dbReference type="InterPro" id="IPR025665">
    <property type="entry name" value="Beta-barrel_OMP_2"/>
</dbReference>